<keyword evidence="1" id="KW-1133">Transmembrane helix</keyword>
<dbReference type="PIRSF" id="PIRSF004923">
    <property type="entry name" value="RseC"/>
    <property type="match status" value="1"/>
</dbReference>
<protein>
    <submittedName>
        <fullName evidence="2">Sigma-E factor regulator, RseC/MucC family</fullName>
    </submittedName>
</protein>
<dbReference type="KEGG" id="cbi:CLJ_B3318"/>
<reference evidence="2 3" key="1">
    <citation type="journal article" date="2007" name="PLoS ONE">
        <title>Analysis of the neurotoxin complex genes in Clostridium botulinum A1-A4 and B1 strains: BoNT/A3, /Ba4 and /B1 clusters are located within plasmids.</title>
        <authorList>
            <person name="Smith T.J."/>
            <person name="Hill K.K."/>
            <person name="Foley B.T."/>
            <person name="Detter J.C."/>
            <person name="Munk A.C."/>
            <person name="Bruce D.C."/>
            <person name="Doggett N.A."/>
            <person name="Smith L.A."/>
            <person name="Marks J.D."/>
            <person name="Xie G."/>
            <person name="Brettin T.S."/>
        </authorList>
    </citation>
    <scope>NUCLEOTIDE SEQUENCE [LARGE SCALE GENOMIC DNA]</scope>
    <source>
        <strain evidence="3">657 / Type Ba4</strain>
    </source>
</reference>
<gene>
    <name evidence="2" type="ordered locus">CLJ_B3318</name>
</gene>
<feature type="transmembrane region" description="Helical" evidence="1">
    <location>
        <begin position="105"/>
        <end position="122"/>
    </location>
</feature>
<keyword evidence="1" id="KW-0812">Transmembrane</keyword>
<proteinExistence type="predicted"/>
<evidence type="ECO:0000313" key="3">
    <source>
        <dbReference type="Proteomes" id="UP000002333"/>
    </source>
</evidence>
<dbReference type="EMBL" id="CP001083">
    <property type="protein sequence ID" value="ACQ54423.1"/>
    <property type="molecule type" value="Genomic_DNA"/>
</dbReference>
<evidence type="ECO:0000313" key="2">
    <source>
        <dbReference type="EMBL" id="ACQ54423.1"/>
    </source>
</evidence>
<organism evidence="2 3">
    <name type="scientific">Clostridium botulinum (strain 657 / Type Ba4)</name>
    <dbReference type="NCBI Taxonomy" id="515621"/>
    <lineage>
        <taxon>Bacteria</taxon>
        <taxon>Bacillati</taxon>
        <taxon>Bacillota</taxon>
        <taxon>Clostridia</taxon>
        <taxon>Eubacteriales</taxon>
        <taxon>Clostridiaceae</taxon>
        <taxon>Clostridium</taxon>
    </lineage>
</organism>
<dbReference type="AlphaFoldDB" id="A0A3F3A4D9"/>
<accession>A0A3F3A4D9</accession>
<dbReference type="Proteomes" id="UP000002333">
    <property type="component" value="Chromosome"/>
</dbReference>
<reference evidence="3" key="2">
    <citation type="submission" date="2008-05" db="EMBL/GenBank/DDBJ databases">
        <title>Genome sequence of Clostridium botulinum Ba4 strain 657.</title>
        <authorList>
            <person name="Shrivastava S."/>
            <person name="Brown J.L."/>
            <person name="Bruce D."/>
            <person name="Detter C."/>
            <person name="Munk C."/>
            <person name="Smith L.A."/>
            <person name="Smith T.J."/>
            <person name="Sutton G."/>
            <person name="Brettin T.S."/>
        </authorList>
    </citation>
    <scope>NUCLEOTIDE SEQUENCE [LARGE SCALE GENOMIC DNA]</scope>
    <source>
        <strain evidence="3">657 / Type Ba4</strain>
    </source>
</reference>
<feature type="transmembrane region" description="Helical" evidence="1">
    <location>
        <begin position="69"/>
        <end position="93"/>
    </location>
</feature>
<dbReference type="PANTHER" id="PTHR35867">
    <property type="entry name" value="PROTEIN RSEC"/>
    <property type="match status" value="1"/>
</dbReference>
<dbReference type="InterPro" id="IPR007359">
    <property type="entry name" value="SigmaE_reg_RseC_MucC"/>
</dbReference>
<dbReference type="InterPro" id="IPR026268">
    <property type="entry name" value="RseC"/>
</dbReference>
<evidence type="ECO:0000256" key="1">
    <source>
        <dbReference type="SAM" id="Phobius"/>
    </source>
</evidence>
<dbReference type="PANTHER" id="PTHR35867:SF1">
    <property type="entry name" value="PROTEIN RSEC"/>
    <property type="match status" value="1"/>
</dbReference>
<keyword evidence="1" id="KW-0472">Membrane</keyword>
<dbReference type="Pfam" id="PF04246">
    <property type="entry name" value="RseC_MucC"/>
    <property type="match status" value="1"/>
</dbReference>
<sequence length="145" mass="16026">MIFMKEVGYIKSVKDGYASVIFKRKSGCGDNCAGCKSNCGSKSIATDIKDTLGVSVGDMVEIDMATKSFFAMTFWTYTFPLIMLVIGLVSSLLIFKNLGIKQYELLATAVGLVFLSISYSVLSHMDKKLGKKQSYTLKMTRILNR</sequence>
<name>A0A3F3A4D9_CLOB6</name>